<reference evidence="2" key="1">
    <citation type="submission" date="2013-04" db="EMBL/GenBank/DDBJ databases">
        <authorList>
            <person name="Qu J."/>
            <person name="Murali S.C."/>
            <person name="Bandaranaike D."/>
            <person name="Bellair M."/>
            <person name="Blankenburg K."/>
            <person name="Chao H."/>
            <person name="Dinh H."/>
            <person name="Doddapaneni H."/>
            <person name="Downs B."/>
            <person name="Dugan-Rocha S."/>
            <person name="Elkadiri S."/>
            <person name="Gnanaolivu R.D."/>
            <person name="Hernandez B."/>
            <person name="Javaid M."/>
            <person name="Jayaseelan J.C."/>
            <person name="Lee S."/>
            <person name="Li M."/>
            <person name="Ming W."/>
            <person name="Munidasa M."/>
            <person name="Muniz J."/>
            <person name="Nguyen L."/>
            <person name="Ongeri F."/>
            <person name="Osuji N."/>
            <person name="Pu L.-L."/>
            <person name="Puazo M."/>
            <person name="Qu C."/>
            <person name="Quiroz J."/>
            <person name="Raj R."/>
            <person name="Weissenberger G."/>
            <person name="Xin Y."/>
            <person name="Zou X."/>
            <person name="Han Y."/>
            <person name="Richards S."/>
            <person name="Worley K."/>
            <person name="Muzny D."/>
            <person name="Gibbs R."/>
        </authorList>
    </citation>
    <scope>NUCLEOTIDE SEQUENCE</scope>
    <source>
        <strain evidence="2">Sampled in the wild</strain>
    </source>
</reference>
<feature type="compositionally biased region" description="Low complexity" evidence="1">
    <location>
        <begin position="237"/>
        <end position="251"/>
    </location>
</feature>
<evidence type="ECO:0000313" key="3">
    <source>
        <dbReference type="Proteomes" id="UP000792457"/>
    </source>
</evidence>
<dbReference type="OrthoDB" id="10688180at2759"/>
<feature type="region of interest" description="Disordered" evidence="1">
    <location>
        <begin position="386"/>
        <end position="407"/>
    </location>
</feature>
<evidence type="ECO:0000313" key="2">
    <source>
        <dbReference type="EMBL" id="KAG8233229.1"/>
    </source>
</evidence>
<feature type="compositionally biased region" description="Pro residues" evidence="1">
    <location>
        <begin position="170"/>
        <end position="179"/>
    </location>
</feature>
<evidence type="ECO:0000256" key="1">
    <source>
        <dbReference type="SAM" id="MobiDB-lite"/>
    </source>
</evidence>
<dbReference type="AlphaFoldDB" id="A0A8K0KDH7"/>
<protein>
    <submittedName>
        <fullName evidence="2">Uncharacterized protein</fullName>
    </submittedName>
</protein>
<feature type="compositionally biased region" description="Acidic residues" evidence="1">
    <location>
        <begin position="493"/>
        <end position="511"/>
    </location>
</feature>
<keyword evidence="3" id="KW-1185">Reference proteome</keyword>
<feature type="compositionally biased region" description="Low complexity" evidence="1">
    <location>
        <begin position="190"/>
        <end position="208"/>
    </location>
</feature>
<dbReference type="EMBL" id="KZ308696">
    <property type="protein sequence ID" value="KAG8233229.1"/>
    <property type="molecule type" value="Genomic_DNA"/>
</dbReference>
<comment type="caution">
    <text evidence="2">The sequence shown here is derived from an EMBL/GenBank/DDBJ whole genome shotgun (WGS) entry which is preliminary data.</text>
</comment>
<feature type="region of interest" description="Disordered" evidence="1">
    <location>
        <begin position="236"/>
        <end position="304"/>
    </location>
</feature>
<feature type="compositionally biased region" description="Polar residues" evidence="1">
    <location>
        <begin position="121"/>
        <end position="138"/>
    </location>
</feature>
<accession>A0A8K0KDH7</accession>
<feature type="compositionally biased region" description="Basic and acidic residues" evidence="1">
    <location>
        <begin position="512"/>
        <end position="553"/>
    </location>
</feature>
<reference evidence="2" key="2">
    <citation type="submission" date="2017-10" db="EMBL/GenBank/DDBJ databases">
        <title>Ladona fulva Genome sequencing and assembly.</title>
        <authorList>
            <person name="Murali S."/>
            <person name="Richards S."/>
            <person name="Bandaranaike D."/>
            <person name="Bellair M."/>
            <person name="Blankenburg K."/>
            <person name="Chao H."/>
            <person name="Dinh H."/>
            <person name="Doddapaneni H."/>
            <person name="Dugan-Rocha S."/>
            <person name="Elkadiri S."/>
            <person name="Gnanaolivu R."/>
            <person name="Hernandez B."/>
            <person name="Skinner E."/>
            <person name="Javaid M."/>
            <person name="Lee S."/>
            <person name="Li M."/>
            <person name="Ming W."/>
            <person name="Munidasa M."/>
            <person name="Muniz J."/>
            <person name="Nguyen L."/>
            <person name="Hughes D."/>
            <person name="Osuji N."/>
            <person name="Pu L.-L."/>
            <person name="Puazo M."/>
            <person name="Qu C."/>
            <person name="Quiroz J."/>
            <person name="Raj R."/>
            <person name="Weissenberger G."/>
            <person name="Xin Y."/>
            <person name="Zou X."/>
            <person name="Han Y."/>
            <person name="Worley K."/>
            <person name="Muzny D."/>
            <person name="Gibbs R."/>
        </authorList>
    </citation>
    <scope>NUCLEOTIDE SEQUENCE</scope>
    <source>
        <strain evidence="2">Sampled in the wild</strain>
    </source>
</reference>
<proteinExistence type="predicted"/>
<gene>
    <name evidence="2" type="ORF">J437_LFUL012434</name>
</gene>
<name>A0A8K0KDH7_LADFU</name>
<feature type="compositionally biased region" description="Basic residues" evidence="1">
    <location>
        <begin position="180"/>
        <end position="189"/>
    </location>
</feature>
<sequence>MGAGMCKDIVPGAGVGGVGRGGTCPASGGCRDSVDRAMERILHRKTQSLTSVLSAMFGMRPAGHRAQLQEHENGMGSDNEAYIAVTVELVIDTECFRQHANSSCIAAVNLGEVENVVHGSNISARPNGISIKSSSSPTPFMFSELPKRPHPGLKGPRTPPVENGDGHLDPPVPEQPPVRPPRKKDRLRKPALPLPRRNQSAATLASPAATAADLEVYLKRCHSMGAVPALLEELKNSRQGSSVSSLTSSSLESRHQIVQSAQDRLPSFASVTPPPSPSSPGDENSFNNTPHFFIGSRNRSPTSSQDAASYVDLWTSGKAKGPLIGRDEDGMDDLICKLRRVRSQGESDRYGHSDRRGDHGVGPLTEHVIDILPTKCAGPPNLSVIKSSSTPHLAQAPSGNAEEDRNNPRTILLKILGQYHRLPGSGGFAGKGKKGEEDDLRAIEKQLDATWGHIKRNSSRAEDSGGKKRSRTRDEEEDEDDNSSSSVTPSLGELEEALAEMLEEDDWEEREEERAMRAEKERKMEEAEERAMREVEERARTQERREERLKEEGESGGSVMALRMKRENTFTALSDLSKDEVLE</sequence>
<feature type="region of interest" description="Disordered" evidence="1">
    <location>
        <begin position="451"/>
        <end position="562"/>
    </location>
</feature>
<dbReference type="Proteomes" id="UP000792457">
    <property type="component" value="Unassembled WGS sequence"/>
</dbReference>
<organism evidence="2 3">
    <name type="scientific">Ladona fulva</name>
    <name type="common">Scarce chaser dragonfly</name>
    <name type="synonym">Libellula fulva</name>
    <dbReference type="NCBI Taxonomy" id="123851"/>
    <lineage>
        <taxon>Eukaryota</taxon>
        <taxon>Metazoa</taxon>
        <taxon>Ecdysozoa</taxon>
        <taxon>Arthropoda</taxon>
        <taxon>Hexapoda</taxon>
        <taxon>Insecta</taxon>
        <taxon>Pterygota</taxon>
        <taxon>Palaeoptera</taxon>
        <taxon>Odonata</taxon>
        <taxon>Epiprocta</taxon>
        <taxon>Anisoptera</taxon>
        <taxon>Libelluloidea</taxon>
        <taxon>Libellulidae</taxon>
        <taxon>Ladona</taxon>
    </lineage>
</organism>
<feature type="region of interest" description="Disordered" evidence="1">
    <location>
        <begin position="121"/>
        <end position="208"/>
    </location>
</feature>